<comment type="caution">
    <text evidence="1">The sequence shown here is derived from an EMBL/GenBank/DDBJ whole genome shotgun (WGS) entry which is preliminary data.</text>
</comment>
<dbReference type="AlphaFoldDB" id="A0A329CUS8"/>
<dbReference type="EMBL" id="QLTK01000003">
    <property type="protein sequence ID" value="RAS37401.1"/>
    <property type="molecule type" value="Genomic_DNA"/>
</dbReference>
<sequence length="306" mass="32502">MSNTLPLDPRGDRPLPAIAVDLLRHVAATAHATQIDWFVGGASARDIVLTHVHGIAATRATADIDIGVDVESWTGHAELKAALIASGAFEQRNEAHRLYYRAPGSGELMWLDIVPFGGIASQAAHAGPAAKATAAAAASEIAWPPDHAVRMNVAGFAEALGDAVAVRLAADLVVPVASLPGQAMLKIVAWHDRHATDRKDAADLLFLLGNYAAAGNQARLYDEQYELVERYGHQLELAGAALLGRDTAALASAQTHELIARVLAFGTDYPRILDHMMALSARLFEPTPELSESLFNAFRDGFRGAG</sequence>
<dbReference type="GO" id="GO:0016740">
    <property type="term" value="F:transferase activity"/>
    <property type="evidence" value="ECO:0007669"/>
    <property type="project" value="UniProtKB-KW"/>
</dbReference>
<accession>A0A329CUS8</accession>
<dbReference type="RefSeq" id="WP_111930135.1">
    <property type="nucleotide sequence ID" value="NZ_CADFFP010000002.1"/>
</dbReference>
<dbReference type="PIRSF" id="PIRSF021525">
    <property type="entry name" value="UCP021525"/>
    <property type="match status" value="1"/>
</dbReference>
<protein>
    <submittedName>
        <fullName evidence="1">Putative nucleotidyltransferase</fullName>
    </submittedName>
</protein>
<name>A0A329CUS8_9BURK</name>
<proteinExistence type="predicted"/>
<dbReference type="OrthoDB" id="5918411at2"/>
<organism evidence="1 2">
    <name type="scientific">Paraburkholderia bryophila</name>
    <dbReference type="NCBI Taxonomy" id="420952"/>
    <lineage>
        <taxon>Bacteria</taxon>
        <taxon>Pseudomonadati</taxon>
        <taxon>Pseudomonadota</taxon>
        <taxon>Betaproteobacteria</taxon>
        <taxon>Burkholderiales</taxon>
        <taxon>Burkholderiaceae</taxon>
        <taxon>Paraburkholderia</taxon>
    </lineage>
</organism>
<keyword evidence="1" id="KW-0808">Transferase</keyword>
<dbReference type="Proteomes" id="UP000248918">
    <property type="component" value="Unassembled WGS sequence"/>
</dbReference>
<dbReference type="InterPro" id="IPR014513">
    <property type="entry name" value="UCP021525"/>
</dbReference>
<dbReference type="Pfam" id="PF08843">
    <property type="entry name" value="AbiEii"/>
    <property type="match status" value="1"/>
</dbReference>
<evidence type="ECO:0000313" key="2">
    <source>
        <dbReference type="Proteomes" id="UP000248918"/>
    </source>
</evidence>
<gene>
    <name evidence="1" type="ORF">BX591_103255</name>
</gene>
<reference evidence="1 2" key="1">
    <citation type="submission" date="2018-06" db="EMBL/GenBank/DDBJ databases">
        <title>Genomic Encyclopedia of Type Strains, Phase III (KMG-III): the genomes of soil and plant-associated and newly described type strains.</title>
        <authorList>
            <person name="Whitman W."/>
        </authorList>
    </citation>
    <scope>NUCLEOTIDE SEQUENCE [LARGE SCALE GENOMIC DNA]</scope>
    <source>
        <strain evidence="1 2">LMG 23644</strain>
    </source>
</reference>
<dbReference type="InterPro" id="IPR014942">
    <property type="entry name" value="AbiEii"/>
</dbReference>
<evidence type="ECO:0000313" key="1">
    <source>
        <dbReference type="EMBL" id="RAS37401.1"/>
    </source>
</evidence>